<dbReference type="GO" id="GO:0016740">
    <property type="term" value="F:transferase activity"/>
    <property type="evidence" value="ECO:0007669"/>
    <property type="project" value="UniProtKB-KW"/>
</dbReference>
<dbReference type="PATRIC" id="fig|1386089.3.peg.922"/>
<dbReference type="Gene3D" id="3.40.250.10">
    <property type="entry name" value="Rhodanese-like domain"/>
    <property type="match status" value="2"/>
</dbReference>
<dbReference type="InterPro" id="IPR001763">
    <property type="entry name" value="Rhodanese-like_dom"/>
</dbReference>
<accession>W9GC61</accession>
<dbReference type="Pfam" id="PF00753">
    <property type="entry name" value="Lactamase_B"/>
    <property type="match status" value="1"/>
</dbReference>
<dbReference type="Gene3D" id="3.60.15.10">
    <property type="entry name" value="Ribonuclease Z/Hydroxyacylglutathione hydrolase-like"/>
    <property type="match status" value="1"/>
</dbReference>
<gene>
    <name evidence="3" type="ORF">N865_03250</name>
</gene>
<dbReference type="eggNOG" id="COG0607">
    <property type="taxonomic scope" value="Bacteria"/>
</dbReference>
<dbReference type="CDD" id="cd07724">
    <property type="entry name" value="POD-like_MBL-fold"/>
    <property type="match status" value="1"/>
</dbReference>
<evidence type="ECO:0000313" key="3">
    <source>
        <dbReference type="EMBL" id="EWT02817.1"/>
    </source>
</evidence>
<keyword evidence="4" id="KW-1185">Reference proteome</keyword>
<dbReference type="EMBL" id="AWSA01000007">
    <property type="protein sequence ID" value="EWT02817.1"/>
    <property type="molecule type" value="Genomic_DNA"/>
</dbReference>
<sequence length="459" mass="48843">MRFTQYYLDCLSQASYLVADEATGQAIVVDPRRDVADYLADARENGLTIVGIINTHFHADFVSGHLELARETGAWIGYGDAAAPEFEVRSLADGERISLGDVTLEIMATPGHTPESISVLVYEHADDEVAYGVLTGDALFIGDVGRPDLLASVGVTADELGRMLYDSIHHRLMALPDAVRVFPAHGAGSACGKNLSTEKQSTIGEQRAFNYACQPMTEEAFLEVVTEGQSAAPAYFLYNATLNKAERAVRATDAAVPALSDEQVEQALAGGAVLVDAREQQEFAAGHLTGAISIPSDGRLAETVGTVLDPDRSFVVMAADEEVQEVATRFARIGFDNVLGHVADPEAYLLAHESQVERSSRLTTAQVGEALDAGEVQVVDIRNAGELVAGTVPGARHIPLAQLRDRLGELDPARPVVLYCAGGWRSNVGASVLRAEGFADVSDILGGFTAWALTHPIAS</sequence>
<evidence type="ECO:0000259" key="2">
    <source>
        <dbReference type="PROSITE" id="PS50206"/>
    </source>
</evidence>
<dbReference type="RefSeq" id="WP_034802054.1">
    <property type="nucleotide sequence ID" value="NZ_AWSA01000007.1"/>
</dbReference>
<dbReference type="InterPro" id="IPR044528">
    <property type="entry name" value="POD-like_MBL-fold"/>
</dbReference>
<dbReference type="eggNOG" id="COG0491">
    <property type="taxonomic scope" value="Bacteria"/>
</dbReference>
<dbReference type="GO" id="GO:0070813">
    <property type="term" value="P:hydrogen sulfide metabolic process"/>
    <property type="evidence" value="ECO:0007669"/>
    <property type="project" value="TreeGrafter"/>
</dbReference>
<dbReference type="PANTHER" id="PTHR43084:SF1">
    <property type="entry name" value="PERSULFIDE DIOXYGENASE ETHE1, MITOCHONDRIAL"/>
    <property type="match status" value="1"/>
</dbReference>
<keyword evidence="1" id="KW-0479">Metal-binding</keyword>
<proteinExistence type="predicted"/>
<dbReference type="InterPro" id="IPR036866">
    <property type="entry name" value="RibonucZ/Hydroxyglut_hydro"/>
</dbReference>
<dbReference type="SUPFAM" id="SSF52821">
    <property type="entry name" value="Rhodanese/Cell cycle control phosphatase"/>
    <property type="match status" value="2"/>
</dbReference>
<dbReference type="SMART" id="SM00849">
    <property type="entry name" value="Lactamase_B"/>
    <property type="match status" value="1"/>
</dbReference>
<name>W9GC61_9MICO</name>
<keyword evidence="3" id="KW-0808">Transferase</keyword>
<dbReference type="AlphaFoldDB" id="W9GC61"/>
<dbReference type="SUPFAM" id="SSF56281">
    <property type="entry name" value="Metallo-hydrolase/oxidoreductase"/>
    <property type="match status" value="1"/>
</dbReference>
<dbReference type="PANTHER" id="PTHR43084">
    <property type="entry name" value="PERSULFIDE DIOXYGENASE ETHE1"/>
    <property type="match status" value="1"/>
</dbReference>
<feature type="domain" description="Rhodanese" evidence="2">
    <location>
        <begin position="268"/>
        <end position="316"/>
    </location>
</feature>
<comment type="caution">
    <text evidence="3">The sequence shown here is derived from an EMBL/GenBank/DDBJ whole genome shotgun (WGS) entry which is preliminary data.</text>
</comment>
<dbReference type="Pfam" id="PF00581">
    <property type="entry name" value="Rhodanese"/>
    <property type="match status" value="2"/>
</dbReference>
<dbReference type="FunFam" id="3.60.15.10:FF:000030">
    <property type="entry name" value="Metallo-beta-lactamase family protein"/>
    <property type="match status" value="1"/>
</dbReference>
<dbReference type="SMART" id="SM00450">
    <property type="entry name" value="RHOD"/>
    <property type="match status" value="2"/>
</dbReference>
<dbReference type="GO" id="GO:0046872">
    <property type="term" value="F:metal ion binding"/>
    <property type="evidence" value="ECO:0007669"/>
    <property type="project" value="UniProtKB-KW"/>
</dbReference>
<evidence type="ECO:0000256" key="1">
    <source>
        <dbReference type="ARBA" id="ARBA00022723"/>
    </source>
</evidence>
<dbReference type="InterPro" id="IPR036873">
    <property type="entry name" value="Rhodanese-like_dom_sf"/>
</dbReference>
<feature type="domain" description="Rhodanese" evidence="2">
    <location>
        <begin position="372"/>
        <end position="459"/>
    </location>
</feature>
<dbReference type="PROSITE" id="PS50206">
    <property type="entry name" value="RHODANESE_3"/>
    <property type="match status" value="2"/>
</dbReference>
<dbReference type="GO" id="GO:0050313">
    <property type="term" value="F:sulfur dioxygenase activity"/>
    <property type="evidence" value="ECO:0007669"/>
    <property type="project" value="InterPro"/>
</dbReference>
<dbReference type="Proteomes" id="UP000019489">
    <property type="component" value="Unassembled WGS sequence"/>
</dbReference>
<dbReference type="InterPro" id="IPR051682">
    <property type="entry name" value="Mito_Persulfide_Diox"/>
</dbReference>
<evidence type="ECO:0000313" key="4">
    <source>
        <dbReference type="Proteomes" id="UP000019489"/>
    </source>
</evidence>
<reference evidence="3 4" key="1">
    <citation type="submission" date="2013-08" db="EMBL/GenBank/DDBJ databases">
        <title>Intrasporangium oryzae NRRL B-24470.</title>
        <authorList>
            <person name="Liu H."/>
            <person name="Wang G."/>
        </authorList>
    </citation>
    <scope>NUCLEOTIDE SEQUENCE [LARGE SCALE GENOMIC DNA]</scope>
    <source>
        <strain evidence="3 4">NRRL B-24470</strain>
    </source>
</reference>
<dbReference type="STRING" id="1386089.N865_03250"/>
<dbReference type="InterPro" id="IPR001279">
    <property type="entry name" value="Metallo-B-lactamas"/>
</dbReference>
<protein>
    <submittedName>
        <fullName evidence="3">Sulfurtransferase</fullName>
    </submittedName>
</protein>
<dbReference type="OrthoDB" id="3196337at2"/>
<organism evidence="3 4">
    <name type="scientific">Intrasporangium oryzae NRRL B-24470</name>
    <dbReference type="NCBI Taxonomy" id="1386089"/>
    <lineage>
        <taxon>Bacteria</taxon>
        <taxon>Bacillati</taxon>
        <taxon>Actinomycetota</taxon>
        <taxon>Actinomycetes</taxon>
        <taxon>Micrococcales</taxon>
        <taxon>Intrasporangiaceae</taxon>
        <taxon>Intrasporangium</taxon>
    </lineage>
</organism>
<dbReference type="GO" id="GO:0006749">
    <property type="term" value="P:glutathione metabolic process"/>
    <property type="evidence" value="ECO:0007669"/>
    <property type="project" value="InterPro"/>
</dbReference>